<feature type="region of interest" description="Disordered" evidence="1">
    <location>
        <begin position="1"/>
        <end position="88"/>
    </location>
</feature>
<evidence type="ECO:0000313" key="3">
    <source>
        <dbReference type="Proteomes" id="UP000683360"/>
    </source>
</evidence>
<feature type="compositionally biased region" description="Polar residues" evidence="1">
    <location>
        <begin position="151"/>
        <end position="173"/>
    </location>
</feature>
<dbReference type="Proteomes" id="UP000683360">
    <property type="component" value="Unassembled WGS sequence"/>
</dbReference>
<organism evidence="2 3">
    <name type="scientific">Mytilus edulis</name>
    <name type="common">Blue mussel</name>
    <dbReference type="NCBI Taxonomy" id="6550"/>
    <lineage>
        <taxon>Eukaryota</taxon>
        <taxon>Metazoa</taxon>
        <taxon>Spiralia</taxon>
        <taxon>Lophotrochozoa</taxon>
        <taxon>Mollusca</taxon>
        <taxon>Bivalvia</taxon>
        <taxon>Autobranchia</taxon>
        <taxon>Pteriomorphia</taxon>
        <taxon>Mytilida</taxon>
        <taxon>Mytiloidea</taxon>
        <taxon>Mytilidae</taxon>
        <taxon>Mytilinae</taxon>
        <taxon>Mytilus</taxon>
    </lineage>
</organism>
<evidence type="ECO:0008006" key="4">
    <source>
        <dbReference type="Google" id="ProtNLM"/>
    </source>
</evidence>
<keyword evidence="3" id="KW-1185">Reference proteome</keyword>
<protein>
    <recommendedName>
        <fullName evidence="4">Reverse transcriptase zinc-binding domain-containing protein</fullName>
    </recommendedName>
</protein>
<feature type="compositionally biased region" description="Polar residues" evidence="1">
    <location>
        <begin position="18"/>
        <end position="31"/>
    </location>
</feature>
<accession>A0A8S3QP45</accession>
<dbReference type="EMBL" id="CAJPWZ010000647">
    <property type="protein sequence ID" value="CAG2197408.1"/>
    <property type="molecule type" value="Genomic_DNA"/>
</dbReference>
<evidence type="ECO:0000313" key="2">
    <source>
        <dbReference type="EMBL" id="CAG2197408.1"/>
    </source>
</evidence>
<sequence length="686" mass="78873">MQLSTTGPPIGQFPVSHAETQSRQSSAHVKNSQQQSHSQSSQRKPSHLPNNSQLMDSHSQHKRTFHQTNQVQHTAHQKSRKLCTTKQLPLRDRIGKSGQPIVGLSTTCRPALLPTPSTGEGTSLQLLSESIDLYTNTNHDVTVSHSSINITSQDSPVSPSLDAQTNSNVNTKGNSDHPFRQTGLFKHPPDQRTNQIHQSFYLKYKHVFLYKSNQKTIKTKVLWEQRDEEKYRETILNELLQKDLPTLDIDKQIDIISNSLLNAQQQSIPSKITQLKGPKWKATPEVTVLLRMCKVIYNKWADLGKPIGHPLSLELKIHKKKLRQRQRMEQAIDRNTIHNKIMNTSSSQMFHRLIRRNLGDNSQSAINCIKTDENEYLFLAKDQRKAFANYYEDLSAPKPEQFDDLYVNLCKIRQKEMLKTLEDQEIPSDYFTSADIIKAIEELNMNKSPDEFGLCAEHLKFSKNEIAPYLTKLFNNIIETLKTPGTFKTGILFPVLKKDKDPSDVNSYRETLPSKLKWKSLVTKHLNTYWQNTLRDDSESKSTLKHMDIEDLLVGKNHPVWTIFDKTKAEVRKAIIKARIVSGTFILNSDRAKFNQAPSSVCQLCNLPEENISHFLLECPILSNTRITYFQPIKTYVTQHITAEVWHSVFQSKSNIIRLIIDCRHFSQTLRDDKIMNMIETNKEML</sequence>
<proteinExistence type="predicted"/>
<name>A0A8S3QP45_MYTED</name>
<comment type="caution">
    <text evidence="2">The sequence shown here is derived from an EMBL/GenBank/DDBJ whole genome shotgun (WGS) entry which is preliminary data.</text>
</comment>
<reference evidence="2" key="1">
    <citation type="submission" date="2021-03" db="EMBL/GenBank/DDBJ databases">
        <authorList>
            <person name="Bekaert M."/>
        </authorList>
    </citation>
    <scope>NUCLEOTIDE SEQUENCE</scope>
</reference>
<dbReference type="AlphaFoldDB" id="A0A8S3QP45"/>
<dbReference type="OrthoDB" id="6100900at2759"/>
<gene>
    <name evidence="2" type="ORF">MEDL_12216</name>
</gene>
<feature type="region of interest" description="Disordered" evidence="1">
    <location>
        <begin position="151"/>
        <end position="177"/>
    </location>
</feature>
<dbReference type="PANTHER" id="PTHR19446">
    <property type="entry name" value="REVERSE TRANSCRIPTASES"/>
    <property type="match status" value="1"/>
</dbReference>
<feature type="compositionally biased region" description="Low complexity" evidence="1">
    <location>
        <begin position="32"/>
        <end position="42"/>
    </location>
</feature>
<evidence type="ECO:0000256" key="1">
    <source>
        <dbReference type="SAM" id="MobiDB-lite"/>
    </source>
</evidence>
<feature type="compositionally biased region" description="Polar residues" evidence="1">
    <location>
        <begin position="48"/>
        <end position="57"/>
    </location>
</feature>